<dbReference type="RefSeq" id="WP_184306097.1">
    <property type="nucleotide sequence ID" value="NZ_JACHXU010000012.1"/>
</dbReference>
<feature type="domain" description="Cytidyltransferase-like" evidence="3">
    <location>
        <begin position="5"/>
        <end position="126"/>
    </location>
</feature>
<comment type="caution">
    <text evidence="4">The sequence shown here is derived from an EMBL/GenBank/DDBJ whole genome shotgun (WGS) entry which is preliminary data.</text>
</comment>
<dbReference type="Gene3D" id="3.40.50.620">
    <property type="entry name" value="HUPs"/>
    <property type="match status" value="1"/>
</dbReference>
<keyword evidence="2" id="KW-0548">Nucleotidyltransferase</keyword>
<organism evidence="4 5">
    <name type="scientific">Aporhodopirellula rubra</name>
    <dbReference type="NCBI Taxonomy" id="980271"/>
    <lineage>
        <taxon>Bacteria</taxon>
        <taxon>Pseudomonadati</taxon>
        <taxon>Planctomycetota</taxon>
        <taxon>Planctomycetia</taxon>
        <taxon>Pirellulales</taxon>
        <taxon>Pirellulaceae</taxon>
        <taxon>Aporhodopirellula</taxon>
    </lineage>
</organism>
<evidence type="ECO:0000256" key="2">
    <source>
        <dbReference type="ARBA" id="ARBA00022695"/>
    </source>
</evidence>
<dbReference type="PANTHER" id="PTHR43793:SF1">
    <property type="entry name" value="FAD SYNTHASE"/>
    <property type="match status" value="1"/>
</dbReference>
<proteinExistence type="predicted"/>
<keyword evidence="1 4" id="KW-0808">Transferase</keyword>
<dbReference type="NCBIfam" id="TIGR00125">
    <property type="entry name" value="cyt_tran_rel"/>
    <property type="match status" value="1"/>
</dbReference>
<keyword evidence="5" id="KW-1185">Reference proteome</keyword>
<sequence length="148" mass="17085">MKKVLLCGSFDLFHIGHFTVIEKASAQGDFLTVGVHQDSENMKEVDYFYSPEERKRIIKSLRFVDEVILYERMEELVRQIDFDVLCHGPDNVAPRFQRIFAWCREHGRSVVELPRTEGISSTAIRRFITRTISPSTHGQLPSSDKKVA</sequence>
<dbReference type="EMBL" id="JACHXU010000012">
    <property type="protein sequence ID" value="MBB3207814.1"/>
    <property type="molecule type" value="Genomic_DNA"/>
</dbReference>
<dbReference type="Pfam" id="PF01467">
    <property type="entry name" value="CTP_transf_like"/>
    <property type="match status" value="1"/>
</dbReference>
<dbReference type="PANTHER" id="PTHR43793">
    <property type="entry name" value="FAD SYNTHASE"/>
    <property type="match status" value="1"/>
</dbReference>
<evidence type="ECO:0000313" key="4">
    <source>
        <dbReference type="EMBL" id="MBB3207814.1"/>
    </source>
</evidence>
<dbReference type="SUPFAM" id="SSF52374">
    <property type="entry name" value="Nucleotidylyl transferase"/>
    <property type="match status" value="1"/>
</dbReference>
<dbReference type="GO" id="GO:0016779">
    <property type="term" value="F:nucleotidyltransferase activity"/>
    <property type="evidence" value="ECO:0007669"/>
    <property type="project" value="UniProtKB-KW"/>
</dbReference>
<name>A0A7W5E118_9BACT</name>
<dbReference type="AlphaFoldDB" id="A0A7W5E118"/>
<gene>
    <name evidence="4" type="ORF">FHS27_003641</name>
</gene>
<dbReference type="InterPro" id="IPR050385">
    <property type="entry name" value="Archaeal_FAD_synthase"/>
</dbReference>
<dbReference type="InterPro" id="IPR014729">
    <property type="entry name" value="Rossmann-like_a/b/a_fold"/>
</dbReference>
<evidence type="ECO:0000259" key="3">
    <source>
        <dbReference type="Pfam" id="PF01467"/>
    </source>
</evidence>
<evidence type="ECO:0000313" key="5">
    <source>
        <dbReference type="Proteomes" id="UP000536179"/>
    </source>
</evidence>
<dbReference type="InterPro" id="IPR004821">
    <property type="entry name" value="Cyt_trans-like"/>
</dbReference>
<evidence type="ECO:0000256" key="1">
    <source>
        <dbReference type="ARBA" id="ARBA00022679"/>
    </source>
</evidence>
<protein>
    <submittedName>
        <fullName evidence="4">Cytidyltransferase-like protein</fullName>
    </submittedName>
</protein>
<accession>A0A7W5E118</accession>
<dbReference type="Proteomes" id="UP000536179">
    <property type="component" value="Unassembled WGS sequence"/>
</dbReference>
<reference evidence="4 5" key="1">
    <citation type="submission" date="2020-08" db="EMBL/GenBank/DDBJ databases">
        <title>Genomic Encyclopedia of Type Strains, Phase III (KMG-III): the genomes of soil and plant-associated and newly described type strains.</title>
        <authorList>
            <person name="Whitman W."/>
        </authorList>
    </citation>
    <scope>NUCLEOTIDE SEQUENCE [LARGE SCALE GENOMIC DNA]</scope>
    <source>
        <strain evidence="4 5">CECT 8075</strain>
    </source>
</reference>